<dbReference type="PANTHER" id="PTHR12349">
    <property type="entry name" value="ANKYRIN REPEAT AND LEM DOMAIN-CONTAINING PROTEIN 2"/>
    <property type="match status" value="1"/>
</dbReference>
<keyword evidence="3 5" id="KW-0040">ANK repeat</keyword>
<keyword evidence="2" id="KW-0132">Cell division</keyword>
<dbReference type="GO" id="GO:0051301">
    <property type="term" value="P:cell division"/>
    <property type="evidence" value="ECO:0007669"/>
    <property type="project" value="UniProtKB-KW"/>
</dbReference>
<dbReference type="EMBL" id="LR899013">
    <property type="protein sequence ID" value="CAD7091133.1"/>
    <property type="molecule type" value="Genomic_DNA"/>
</dbReference>
<evidence type="ECO:0000259" key="7">
    <source>
        <dbReference type="Pfam" id="PF24567"/>
    </source>
</evidence>
<dbReference type="SUPFAM" id="SSF48403">
    <property type="entry name" value="Ankyrin repeat"/>
    <property type="match status" value="1"/>
</dbReference>
<evidence type="ECO:0000313" key="9">
    <source>
        <dbReference type="Proteomes" id="UP000594454"/>
    </source>
</evidence>
<dbReference type="OMA" id="RVKRIVW"/>
<feature type="repeat" description="ANK" evidence="5">
    <location>
        <begin position="193"/>
        <end position="213"/>
    </location>
</feature>
<feature type="compositionally biased region" description="Low complexity" evidence="6">
    <location>
        <begin position="932"/>
        <end position="948"/>
    </location>
</feature>
<proteinExistence type="inferred from homology"/>
<feature type="compositionally biased region" description="Polar residues" evidence="6">
    <location>
        <begin position="341"/>
        <end position="358"/>
    </location>
</feature>
<dbReference type="Proteomes" id="UP000594454">
    <property type="component" value="Chromosome 5"/>
</dbReference>
<dbReference type="GO" id="GO:0005783">
    <property type="term" value="C:endoplasmic reticulum"/>
    <property type="evidence" value="ECO:0007669"/>
    <property type="project" value="TreeGrafter"/>
</dbReference>
<keyword evidence="9" id="KW-1185">Reference proteome</keyword>
<feature type="region of interest" description="Disordered" evidence="6">
    <location>
        <begin position="334"/>
        <end position="364"/>
    </location>
</feature>
<evidence type="ECO:0000256" key="1">
    <source>
        <dbReference type="ARBA" id="ARBA00007597"/>
    </source>
</evidence>
<gene>
    <name evidence="8" type="ORF">HERILL_LOCUS13569</name>
</gene>
<dbReference type="InterPro" id="IPR056237">
    <property type="entry name" value="ANKLE2_3rd"/>
</dbReference>
<name>A0A7R8V1R5_HERIL</name>
<keyword evidence="4" id="KW-0131">Cell cycle</keyword>
<dbReference type="PANTHER" id="PTHR12349:SF4">
    <property type="entry name" value="ANKYRIN REPEAT AND LEM DOMAIN-CONTAINING PROTEIN 2"/>
    <property type="match status" value="1"/>
</dbReference>
<comment type="similarity">
    <text evidence="1">Belongs to the ANKLE2 family.</text>
</comment>
<evidence type="ECO:0000256" key="6">
    <source>
        <dbReference type="SAM" id="MobiDB-lite"/>
    </source>
</evidence>
<organism evidence="8 9">
    <name type="scientific">Hermetia illucens</name>
    <name type="common">Black soldier fly</name>
    <dbReference type="NCBI Taxonomy" id="343691"/>
    <lineage>
        <taxon>Eukaryota</taxon>
        <taxon>Metazoa</taxon>
        <taxon>Ecdysozoa</taxon>
        <taxon>Arthropoda</taxon>
        <taxon>Hexapoda</taxon>
        <taxon>Insecta</taxon>
        <taxon>Pterygota</taxon>
        <taxon>Neoptera</taxon>
        <taxon>Endopterygota</taxon>
        <taxon>Diptera</taxon>
        <taxon>Brachycera</taxon>
        <taxon>Stratiomyomorpha</taxon>
        <taxon>Stratiomyidae</taxon>
        <taxon>Hermetiinae</taxon>
        <taxon>Hermetia</taxon>
    </lineage>
</organism>
<sequence length="986" mass="111689">MTYYSIHIPSKTDSEDEGDKALVFTDFEEALKVLKTHKDARLKTFKNNRDALKFSQIGFESCPIKTSGLKSPSAAAAAAEKAAFRAPTKQELIQFRKAIEDDKYDLVEKTIWENPRYLVNVGDTPASLKDGTRYNALHVCAIHKRPRIAELIIKTISKVSFIELLHGKKNEKVCQEVCEILLDYYLNMPEKGRSETPLHLAVKFGAVEVVEVLTSYPQCKMTPNLDNMLPKDIICSRVNDAKQEVKDKIASLLDERFYVPVIRSVDNSLPPTIGEPFSVTNPPDLNKDPMSPEREIQAYAGPMNKEQAQSFRRRWKTPPRVSSNSTGSIASYPASPLKFPCSSTPQKASENNNHSPTSVRHYPVNNLFPNKSCGSELDDSVNGNYESKKLSPEDVIQNNNIGSEKSGGLLFNTPLRLQRKDLFLTYREQGKSPLILDSVGPGSPESNSSVLLETDVLPDTPLKERHLKLSDTEKGLELIGRELAKEQQVEWREYWDFLGCFVDISSPEGLSKLENYLKERKENEDRQQSKSTKKKKEDAILDGLCNALNNFDLQKKPLKANAPINASKKSDFKQSAINHVASTGNQTSAPYLCVEKSLQVFAKRMTKTILHNLESVVSINDSFNSELKRLKSLVCSFKDDARFTGVDFNLVHSRFANLIVGYLKNADNLECDSNTISKIQKCFQQIIDARKRVSAEKSFRSQFDKKEQLQCVSEFILEYLKTDAEHILPENLKTEQICLNVWEKGKECTCHWENTANRKFSRRKRFELMGQNCVDSSRNAAGDQNHEEDNDLWENAEDSSTENSDMEEDEEIFWSDVGSTDSDYDFYTPPESPSMLEQDIKDELFESYKIYLLGNEPTKRDLDVINALFNTQISRDQYPHIHRWRAAVLRHSLEERDNFPSPSVVAERRSEKNNISNRFLLARRLFSSPLRSFSSPSKQSDSSSGGDSLNAWRRSSDSSNNSFIGSSPSTTSRANLSLTFMNVSDI</sequence>
<evidence type="ECO:0000256" key="3">
    <source>
        <dbReference type="ARBA" id="ARBA00023043"/>
    </source>
</evidence>
<evidence type="ECO:0000256" key="2">
    <source>
        <dbReference type="ARBA" id="ARBA00022618"/>
    </source>
</evidence>
<protein>
    <recommendedName>
        <fullName evidence="7">ANKLE2 third alpha/beta domain-containing protein</fullName>
    </recommendedName>
</protein>
<dbReference type="FunCoup" id="A0A7R8V1R5">
    <property type="interactions" value="2750"/>
</dbReference>
<dbReference type="InterPro" id="IPR036770">
    <property type="entry name" value="Ankyrin_rpt-contain_sf"/>
</dbReference>
<evidence type="ECO:0000256" key="5">
    <source>
        <dbReference type="PROSITE-ProRule" id="PRU00023"/>
    </source>
</evidence>
<feature type="compositionally biased region" description="Low complexity" evidence="6">
    <location>
        <begin position="957"/>
        <end position="969"/>
    </location>
</feature>
<dbReference type="InterPro" id="IPR002110">
    <property type="entry name" value="Ankyrin_rpt"/>
</dbReference>
<feature type="compositionally biased region" description="Acidic residues" evidence="6">
    <location>
        <begin position="786"/>
        <end position="808"/>
    </location>
</feature>
<dbReference type="Gene3D" id="1.25.40.20">
    <property type="entry name" value="Ankyrin repeat-containing domain"/>
    <property type="match status" value="1"/>
</dbReference>
<feature type="domain" description="ANKLE2 third alpha/beta" evidence="7">
    <location>
        <begin position="257"/>
        <end position="322"/>
    </location>
</feature>
<feature type="domain" description="ANKLE2 third alpha/beta" evidence="7">
    <location>
        <begin position="464"/>
        <end position="494"/>
    </location>
</feature>
<accession>A0A7R8V1R5</accession>
<dbReference type="Pfam" id="PF24567">
    <property type="entry name" value="ANKLE2_3rd"/>
    <property type="match status" value="2"/>
</dbReference>
<feature type="region of interest" description="Disordered" evidence="6">
    <location>
        <begin position="776"/>
        <end position="808"/>
    </location>
</feature>
<dbReference type="AlphaFoldDB" id="A0A7R8V1R5"/>
<dbReference type="PROSITE" id="PS50088">
    <property type="entry name" value="ANK_REPEAT"/>
    <property type="match status" value="1"/>
</dbReference>
<reference evidence="8 9" key="1">
    <citation type="submission" date="2020-11" db="EMBL/GenBank/DDBJ databases">
        <authorList>
            <person name="Wallbank WR R."/>
            <person name="Pardo Diaz C."/>
            <person name="Kozak K."/>
            <person name="Martin S."/>
            <person name="Jiggins C."/>
            <person name="Moest M."/>
            <person name="Warren A I."/>
            <person name="Generalovic N T."/>
            <person name="Byers J.R.P. K."/>
            <person name="Montejo-Kovacevich G."/>
            <person name="Yen C E."/>
        </authorList>
    </citation>
    <scope>NUCLEOTIDE SEQUENCE [LARGE SCALE GENOMIC DNA]</scope>
</reference>
<feature type="region of interest" description="Disordered" evidence="6">
    <location>
        <begin position="932"/>
        <end position="970"/>
    </location>
</feature>
<evidence type="ECO:0000256" key="4">
    <source>
        <dbReference type="ARBA" id="ARBA00023306"/>
    </source>
</evidence>
<dbReference type="Pfam" id="PF00023">
    <property type="entry name" value="Ank"/>
    <property type="match status" value="1"/>
</dbReference>
<dbReference type="PROSITE" id="PS50297">
    <property type="entry name" value="ANK_REP_REGION"/>
    <property type="match status" value="1"/>
</dbReference>
<evidence type="ECO:0000313" key="8">
    <source>
        <dbReference type="EMBL" id="CAD7091133.1"/>
    </source>
</evidence>
<dbReference type="GO" id="GO:0051721">
    <property type="term" value="F:protein phosphatase 2A binding"/>
    <property type="evidence" value="ECO:0007669"/>
    <property type="project" value="TreeGrafter"/>
</dbReference>
<dbReference type="SMART" id="SM00248">
    <property type="entry name" value="ANK"/>
    <property type="match status" value="2"/>
</dbReference>
<dbReference type="InParanoid" id="A0A7R8V1R5"/>
<dbReference type="OrthoDB" id="7446186at2759"/>